<dbReference type="Proteomes" id="UP000790787">
    <property type="component" value="Chromosome 4"/>
</dbReference>
<evidence type="ECO:0000313" key="1">
    <source>
        <dbReference type="Proteomes" id="UP000790787"/>
    </source>
</evidence>
<evidence type="ECO:0000313" key="2">
    <source>
        <dbReference type="RefSeq" id="XP_075107022.1"/>
    </source>
</evidence>
<proteinExistence type="predicted"/>
<reference evidence="2" key="2">
    <citation type="submission" date="2025-08" db="UniProtKB">
        <authorList>
            <consortium name="RefSeq"/>
        </authorList>
    </citation>
    <scope>IDENTIFICATION</scope>
    <source>
        <tissue evidence="2">Leaf</tissue>
    </source>
</reference>
<organism evidence="1 2">
    <name type="scientific">Nicotiana tabacum</name>
    <name type="common">Common tobacco</name>
    <dbReference type="NCBI Taxonomy" id="4097"/>
    <lineage>
        <taxon>Eukaryota</taxon>
        <taxon>Viridiplantae</taxon>
        <taxon>Streptophyta</taxon>
        <taxon>Embryophyta</taxon>
        <taxon>Tracheophyta</taxon>
        <taxon>Spermatophyta</taxon>
        <taxon>Magnoliopsida</taxon>
        <taxon>eudicotyledons</taxon>
        <taxon>Gunneridae</taxon>
        <taxon>Pentapetalae</taxon>
        <taxon>asterids</taxon>
        <taxon>lamiids</taxon>
        <taxon>Solanales</taxon>
        <taxon>Solanaceae</taxon>
        <taxon>Nicotianoideae</taxon>
        <taxon>Nicotianeae</taxon>
        <taxon>Nicotiana</taxon>
    </lineage>
</organism>
<accession>A0AC58UC09</accession>
<reference evidence="1" key="1">
    <citation type="journal article" date="2014" name="Nat. Commun.">
        <title>The tobacco genome sequence and its comparison with those of tomato and potato.</title>
        <authorList>
            <person name="Sierro N."/>
            <person name="Battey J.N."/>
            <person name="Ouadi S."/>
            <person name="Bakaher N."/>
            <person name="Bovet L."/>
            <person name="Willig A."/>
            <person name="Goepfert S."/>
            <person name="Peitsch M.C."/>
            <person name="Ivanov N.V."/>
        </authorList>
    </citation>
    <scope>NUCLEOTIDE SEQUENCE [LARGE SCALE GENOMIC DNA]</scope>
</reference>
<dbReference type="RefSeq" id="XP_075107022.1">
    <property type="nucleotide sequence ID" value="XM_075250921.1"/>
</dbReference>
<protein>
    <submittedName>
        <fullName evidence="2">Uncharacterized protein LOC142180004</fullName>
    </submittedName>
</protein>
<sequence length="776" mass="89544">MTQEIVTDIRLRDKPTNVVIKLDMAKAYDRVSWKYLMHVLRKMGFVECFINMVWNLIANNWYYVPINGQTSSFFHSTRGVKQGDPLSPALFILSVEVLSMSLNKLFEDKQFKGFGLPNWTVPLNHLAYADDTIVFASSDLYSLQNIVEVLTQYEHTSGQLINKATSSCYMHTNVAGTLVNTVGTTTHFSKGEFLFTYLGCPIFYIRRRKDYYNDLIKKVKAKLHSWKGKLLSYGGKETLISSVLQSMPTHILSVLDPHTNVLEHLHKTFARFFRSNKEEGRSRHWTKWQNLCLLKEEGGVGFRSLVDISKSLFAKRWWREGSHVWKRLLEAREEVEHEILWDMNRGSTNVWNENWTELGALYHLVPPDFHINEDLQEVAQLREGDDWNVLLEQSFPKDIADHIRQEVPFDNNDEYWDTPRWMPTASGRFTGVVNLYAWSRCSRESSPSTSSYKDVVEYRLLSKTQAFVPGSSSSDNIGDLEEGKHYETWRCNSPREGWFKCNTSGASRDNPGPSSYGFCVRNHDRELVFFKTKQIEDTTNIVAEAKAIVEGLAFCIKQQLHPLIVETDSLVMKRIIEDEWETPWSIGKEVKRIKGMKENFNVTFQHVLRESNTLADFLTNTTFSFPGAINFNSCSEMPSARRRLLNLDKAHIPNLKCTHQTEWCIEEMQYQLKNSSAQLDVDMEMHSKCSTVRLRLMRYQHGVLLAPKSQIECTTITEHLSRFQNIMVMPVPVSVGTKKYNNWSYNCNTSSSALPIQHTSLLQLDSIQCQNAHYGS</sequence>
<gene>
    <name evidence="2" type="primary">LOC142180004</name>
</gene>
<name>A0AC58UC09_TOBAC</name>
<keyword evidence="1" id="KW-1185">Reference proteome</keyword>